<keyword evidence="2" id="KW-0201">Cytochrome c-type biogenesis</keyword>
<reference evidence="7" key="1">
    <citation type="submission" date="2016-10" db="EMBL/GenBank/DDBJ databases">
        <authorList>
            <person name="Varghese N."/>
            <person name="Submissions S."/>
        </authorList>
    </citation>
    <scope>NUCLEOTIDE SEQUENCE [LARGE SCALE GENOMIC DNA]</scope>
    <source>
        <strain evidence="7">CGMCC 1.12402</strain>
    </source>
</reference>
<accession>A0A1I0MZT7</accession>
<dbReference type="STRING" id="1267423.SAMN05216290_0813"/>
<evidence type="ECO:0000256" key="3">
    <source>
        <dbReference type="ARBA" id="ARBA00023157"/>
    </source>
</evidence>
<keyword evidence="3" id="KW-1015">Disulfide bond</keyword>
<dbReference type="InterPro" id="IPR013766">
    <property type="entry name" value="Thioredoxin_domain"/>
</dbReference>
<dbReference type="GeneID" id="99985551"/>
<protein>
    <submittedName>
        <fullName evidence="6">Thioredoxin-like</fullName>
    </submittedName>
</protein>
<keyword evidence="7" id="KW-1185">Reference proteome</keyword>
<comment type="subcellular location">
    <subcellularLocation>
        <location evidence="1">Cell envelope</location>
    </subcellularLocation>
</comment>
<dbReference type="EMBL" id="FOIR01000001">
    <property type="protein sequence ID" value="SEV94045.1"/>
    <property type="molecule type" value="Genomic_DNA"/>
</dbReference>
<dbReference type="PROSITE" id="PS51352">
    <property type="entry name" value="THIOREDOXIN_2"/>
    <property type="match status" value="1"/>
</dbReference>
<name>A0A1I0MZT7_9BACT</name>
<evidence type="ECO:0000259" key="5">
    <source>
        <dbReference type="PROSITE" id="PS51352"/>
    </source>
</evidence>
<dbReference type="RefSeq" id="WP_090257126.1">
    <property type="nucleotide sequence ID" value="NZ_FOIR01000001.1"/>
</dbReference>
<dbReference type="GO" id="GO:0017004">
    <property type="term" value="P:cytochrome complex assembly"/>
    <property type="evidence" value="ECO:0007669"/>
    <property type="project" value="UniProtKB-KW"/>
</dbReference>
<dbReference type="OrthoDB" id="6399635at2"/>
<evidence type="ECO:0000256" key="4">
    <source>
        <dbReference type="ARBA" id="ARBA00023284"/>
    </source>
</evidence>
<dbReference type="PANTHER" id="PTHR42852">
    <property type="entry name" value="THIOL:DISULFIDE INTERCHANGE PROTEIN DSBE"/>
    <property type="match status" value="1"/>
</dbReference>
<dbReference type="PANTHER" id="PTHR42852:SF6">
    <property type="entry name" value="THIOL:DISULFIDE INTERCHANGE PROTEIN DSBE"/>
    <property type="match status" value="1"/>
</dbReference>
<dbReference type="InterPro" id="IPR050553">
    <property type="entry name" value="Thioredoxin_ResA/DsbE_sf"/>
</dbReference>
<dbReference type="GO" id="GO:0030313">
    <property type="term" value="C:cell envelope"/>
    <property type="evidence" value="ECO:0007669"/>
    <property type="project" value="UniProtKB-SubCell"/>
</dbReference>
<proteinExistence type="predicted"/>
<evidence type="ECO:0000256" key="1">
    <source>
        <dbReference type="ARBA" id="ARBA00004196"/>
    </source>
</evidence>
<dbReference type="PROSITE" id="PS51257">
    <property type="entry name" value="PROKAR_LIPOPROTEIN"/>
    <property type="match status" value="1"/>
</dbReference>
<evidence type="ECO:0000313" key="7">
    <source>
        <dbReference type="Proteomes" id="UP000199437"/>
    </source>
</evidence>
<dbReference type="AlphaFoldDB" id="A0A1I0MZT7"/>
<dbReference type="GO" id="GO:0016491">
    <property type="term" value="F:oxidoreductase activity"/>
    <property type="evidence" value="ECO:0007669"/>
    <property type="project" value="InterPro"/>
</dbReference>
<dbReference type="InterPro" id="IPR013740">
    <property type="entry name" value="Redoxin"/>
</dbReference>
<evidence type="ECO:0000313" key="6">
    <source>
        <dbReference type="EMBL" id="SEV94045.1"/>
    </source>
</evidence>
<gene>
    <name evidence="6" type="ORF">SAMN05216290_0813</name>
</gene>
<feature type="domain" description="Thioredoxin" evidence="5">
    <location>
        <begin position="338"/>
        <end position="506"/>
    </location>
</feature>
<dbReference type="InterPro" id="IPR036249">
    <property type="entry name" value="Thioredoxin-like_sf"/>
</dbReference>
<keyword evidence="4" id="KW-0676">Redox-active center</keyword>
<organism evidence="6 7">
    <name type="scientific">Roseivirga pacifica</name>
    <dbReference type="NCBI Taxonomy" id="1267423"/>
    <lineage>
        <taxon>Bacteria</taxon>
        <taxon>Pseudomonadati</taxon>
        <taxon>Bacteroidota</taxon>
        <taxon>Cytophagia</taxon>
        <taxon>Cytophagales</taxon>
        <taxon>Roseivirgaceae</taxon>
        <taxon>Roseivirga</taxon>
    </lineage>
</organism>
<dbReference type="SUPFAM" id="SSF52833">
    <property type="entry name" value="Thioredoxin-like"/>
    <property type="match status" value="1"/>
</dbReference>
<dbReference type="Pfam" id="PF08534">
    <property type="entry name" value="Redoxin"/>
    <property type="match status" value="1"/>
</dbReference>
<evidence type="ECO:0000256" key="2">
    <source>
        <dbReference type="ARBA" id="ARBA00022748"/>
    </source>
</evidence>
<dbReference type="Proteomes" id="UP000199437">
    <property type="component" value="Unassembled WGS sequence"/>
</dbReference>
<dbReference type="CDD" id="cd02966">
    <property type="entry name" value="TlpA_like_family"/>
    <property type="match status" value="1"/>
</dbReference>
<sequence>MHNIQRNFIILLLISIAFISCDKREPYVLVGTIDNYKSDSIGFYLPLNGKYMAGANTVKVPIDTATGQFTLEVSDELDAFVTFYSPAYGNYITTWAEAGKKDSVVMDWALKDAPKFYGDHEKALNFYYTRPRMFIYHAWSVLENKYMKDSLATDTYKKIMKEYQLELDTINQMLAEESISEEFARGLKYDSRYHWKTLFSAVAWHHYYYKNLLKRKSVYNDDWEAVYKKLFEEEDLNNSEALMTRYYSDFLKDYRLITQQWNGYERDTTLNASDAADAYHNQNIEIIRDSYEGQVEEYVWAGYLAHEGLQKKFEKSLLKSFDDFKQVYPESAYLSHVSKYIDPIADYYKKLERPMDDDIIFRADAMEYTSWEEIVAPHKGEIIYVDMWATWCGPCKDEFKHKDGLKEFIKDKPIKVLYVSSDRDEYEDRWKEMVQYYDLEGENMRISQDLYWKIWGMIHDKKMSSLPRYLIVDREGNMVVKEAKRPSDGQALYDQLAEQLMASVDD</sequence>
<dbReference type="Gene3D" id="3.40.30.10">
    <property type="entry name" value="Glutaredoxin"/>
    <property type="match status" value="1"/>
</dbReference>